<feature type="domain" description="Ig-like" evidence="2">
    <location>
        <begin position="79"/>
        <end position="191"/>
    </location>
</feature>
<evidence type="ECO:0000313" key="4">
    <source>
        <dbReference type="Proteomes" id="UP000245790"/>
    </source>
</evidence>
<feature type="transmembrane region" description="Helical" evidence="1">
    <location>
        <begin position="47"/>
        <end position="64"/>
    </location>
</feature>
<keyword evidence="1" id="KW-1133">Transmembrane helix</keyword>
<organism evidence="3 4">
    <name type="scientific">Pleionea mediterranea</name>
    <dbReference type="NCBI Taxonomy" id="523701"/>
    <lineage>
        <taxon>Bacteria</taxon>
        <taxon>Pseudomonadati</taxon>
        <taxon>Pseudomonadota</taxon>
        <taxon>Gammaproteobacteria</taxon>
        <taxon>Oceanospirillales</taxon>
        <taxon>Pleioneaceae</taxon>
        <taxon>Pleionea</taxon>
    </lineage>
</organism>
<dbReference type="RefSeq" id="WP_109764761.1">
    <property type="nucleotide sequence ID" value="NZ_QGGU01000013.1"/>
</dbReference>
<reference evidence="3 4" key="1">
    <citation type="submission" date="2018-05" db="EMBL/GenBank/DDBJ databases">
        <title>Genomic Encyclopedia of Type Strains, Phase IV (KMG-IV): sequencing the most valuable type-strain genomes for metagenomic binning, comparative biology and taxonomic classification.</title>
        <authorList>
            <person name="Goeker M."/>
        </authorList>
    </citation>
    <scope>NUCLEOTIDE SEQUENCE [LARGE SCALE GENOMIC DNA]</scope>
    <source>
        <strain evidence="3 4">DSM 25350</strain>
    </source>
</reference>
<dbReference type="PROSITE" id="PS50835">
    <property type="entry name" value="IG_LIKE"/>
    <property type="match status" value="1"/>
</dbReference>
<keyword evidence="4" id="KW-1185">Reference proteome</keyword>
<keyword evidence="1" id="KW-0812">Transmembrane</keyword>
<evidence type="ECO:0000256" key="1">
    <source>
        <dbReference type="SAM" id="Phobius"/>
    </source>
</evidence>
<feature type="transmembrane region" description="Helical" evidence="1">
    <location>
        <begin position="84"/>
        <end position="105"/>
    </location>
</feature>
<comment type="caution">
    <text evidence="3">The sequence shown here is derived from an EMBL/GenBank/DDBJ whole genome shotgun (WGS) entry which is preliminary data.</text>
</comment>
<dbReference type="Proteomes" id="UP000245790">
    <property type="component" value="Unassembled WGS sequence"/>
</dbReference>
<gene>
    <name evidence="3" type="ORF">C8D97_1132</name>
</gene>
<name>A0A316FD28_9GAMM</name>
<evidence type="ECO:0000313" key="3">
    <source>
        <dbReference type="EMBL" id="PWK46319.1"/>
    </source>
</evidence>
<accession>A0A316FD28</accession>
<dbReference type="OrthoDB" id="6058926at2"/>
<proteinExistence type="predicted"/>
<dbReference type="AlphaFoldDB" id="A0A316FD28"/>
<dbReference type="InterPro" id="IPR007110">
    <property type="entry name" value="Ig-like_dom"/>
</dbReference>
<protein>
    <recommendedName>
        <fullName evidence="2">Ig-like domain-containing protein</fullName>
    </recommendedName>
</protein>
<keyword evidence="1" id="KW-0472">Membrane</keyword>
<sequence length="282" mass="33312">MIKGTLLLLVGVGLADYIYLSMSLKWKFRLPTYQGHHLFYRILQRGLWFFSAAIIIYVVAWPFTSNKSSLFVKFEFVFPNLTQVEFNFIIISLNSIILSYVCVLITNELRLWKYIALEVYENDSRIRSDYLEDLNIQWKRDCVDSVLVRNIYDSAKTGCSILITLKNRKSYVCIISQFMQENDSPEHKEITIYPMRSGYRDESDLSLELITNYKQVNEALRVLLKRKEETQIIEALSVLNSYAITIKIEDIVSLSRFDFKHYKKFKEEENTRREQIQGVRNN</sequence>
<evidence type="ECO:0000259" key="2">
    <source>
        <dbReference type="PROSITE" id="PS50835"/>
    </source>
</evidence>
<feature type="transmembrane region" description="Helical" evidence="1">
    <location>
        <begin position="6"/>
        <end position="26"/>
    </location>
</feature>
<dbReference type="EMBL" id="QGGU01000013">
    <property type="protein sequence ID" value="PWK46319.1"/>
    <property type="molecule type" value="Genomic_DNA"/>
</dbReference>